<reference evidence="2" key="2">
    <citation type="journal article" date="2001" name="Science">
        <title>The sequence of the human genome.</title>
        <authorList>
            <person name="Venter J.C."/>
            <person name="Adams M.D."/>
            <person name="Myers E.W."/>
            <person name="Li P.W."/>
            <person name="Mural R.J."/>
            <person name="Sutton G.G."/>
            <person name="Smith H.O."/>
            <person name="Yandell M."/>
            <person name="Evans C.A."/>
            <person name="Holt R.A."/>
            <person name="Gocayne J.D."/>
            <person name="Amanatides P."/>
            <person name="Ballew R.M."/>
            <person name="Huson D.H."/>
            <person name="Wortman J.R."/>
            <person name="Zhang Q."/>
            <person name="Kodira C.D."/>
            <person name="Zheng X.H."/>
            <person name="Chen L."/>
            <person name="Skupski M."/>
            <person name="Subramanian G."/>
            <person name="Thomas P.D."/>
            <person name="Zhang J."/>
            <person name="Gabor Miklos G.L."/>
            <person name="Nelson C."/>
            <person name="Broder S."/>
            <person name="Clark A.G."/>
            <person name="Nadeau J."/>
            <person name="McKusick V.A."/>
            <person name="Zinder N."/>
            <person name="Levine A.J."/>
            <person name="Roberts R.J."/>
            <person name="Simon M."/>
            <person name="Slayman C."/>
            <person name="Hunkapiller M."/>
            <person name="Bolanos R."/>
            <person name="Delcher A."/>
            <person name="Dew I."/>
            <person name="Fasulo D."/>
            <person name="Flanigan M."/>
            <person name="Florea L."/>
            <person name="Halpern A."/>
            <person name="Hannenhalli S."/>
            <person name="Kravitz S."/>
            <person name="Levy S."/>
            <person name="Mobarry C."/>
            <person name="Reinert K."/>
            <person name="Remington K."/>
            <person name="Abu-Threideh J."/>
            <person name="Beasley E."/>
            <person name="Biddick K."/>
            <person name="Bonazzi V."/>
            <person name="Brandon R."/>
            <person name="Cargill M."/>
            <person name="Chandramouliswaran I."/>
            <person name="Charlab R."/>
            <person name="Chaturvedi K."/>
            <person name="Deng Z."/>
            <person name="Di Francesco V."/>
            <person name="Dunn P."/>
            <person name="Eilbeck K."/>
            <person name="Evangelista C."/>
            <person name="Gabrielian A.E."/>
            <person name="Gan W."/>
            <person name="Ge W."/>
            <person name="Gong F."/>
            <person name="Gu Z."/>
            <person name="Guan P."/>
            <person name="Heiman T.J."/>
            <person name="Higgins M.E."/>
            <person name="Ji R.R."/>
            <person name="Ke Z."/>
            <person name="Ketchum K.A."/>
            <person name="Lai Z."/>
            <person name="Lei Y."/>
            <person name="Li Z."/>
            <person name="Li J."/>
            <person name="Liang Y."/>
            <person name="Lin X."/>
            <person name="Lu F."/>
            <person name="Merkulov G.V."/>
            <person name="Milshina N."/>
            <person name="Moore H.M."/>
            <person name="Naik A.K."/>
            <person name="Narayan V.A."/>
            <person name="Neelam B."/>
            <person name="Nusskern D."/>
            <person name="Rusch D.B."/>
            <person name="Salzberg S."/>
            <person name="Shao W."/>
            <person name="Shue B."/>
            <person name="Sun J."/>
            <person name="Wang Z."/>
            <person name="Wang A."/>
            <person name="Wang X."/>
            <person name="Wang J."/>
            <person name="Wei M."/>
            <person name="Wides R."/>
            <person name="Xiao C."/>
            <person name="Yan C."/>
            <person name="Yao A."/>
            <person name="Ye J."/>
            <person name="Zhan M."/>
            <person name="Zhang W."/>
            <person name="Zhang H."/>
            <person name="Zhao Q."/>
            <person name="Zheng L."/>
            <person name="Zhong F."/>
            <person name="Zhong W."/>
            <person name="Zhu S."/>
            <person name="Zhao S."/>
            <person name="Gilbert D."/>
            <person name="Baumhueter S."/>
            <person name="Spier G."/>
            <person name="Carter C."/>
            <person name="Cravchik A."/>
            <person name="Woodage T."/>
            <person name="Ali F."/>
            <person name="An H."/>
            <person name="Awe A."/>
            <person name="Baldwin D."/>
            <person name="Baden H."/>
            <person name="Barnstead M."/>
            <person name="Barrow I."/>
            <person name="Beeson K."/>
            <person name="Busam D."/>
            <person name="Carver A."/>
            <person name="Center A."/>
            <person name="Cheng M.L."/>
            <person name="Curry L."/>
            <person name="Danaher S."/>
            <person name="Davenport L."/>
            <person name="Desilets R."/>
            <person name="Dietz S."/>
            <person name="Dodson K."/>
            <person name="Doup L."/>
            <person name="Ferriera S."/>
            <person name="Garg N."/>
            <person name="Gluecksmann A."/>
            <person name="Hart B."/>
            <person name="Haynes J."/>
            <person name="Haynes C."/>
            <person name="Heiner C."/>
            <person name="Hladun S."/>
            <person name="Hostin D."/>
            <person name="Houck J."/>
            <person name="Howland T."/>
            <person name="Ibegwam C."/>
            <person name="Johnson J."/>
            <person name="Kalush F."/>
            <person name="Kline L."/>
            <person name="Koduru S."/>
            <person name="Love A."/>
            <person name="Mann F."/>
            <person name="May D."/>
            <person name="McCawley S."/>
            <person name="McIntosh T."/>
            <person name="McMullen I."/>
            <person name="Moy M."/>
            <person name="Moy L."/>
            <person name="Murphy B."/>
            <person name="Nelson K."/>
            <person name="Pfannkoch C."/>
            <person name="Pratts E."/>
            <person name="Puri V."/>
            <person name="Qureshi H."/>
            <person name="Reardon M."/>
            <person name="Rodriguez R."/>
            <person name="Rogers Y.H."/>
            <person name="Romblad D."/>
            <person name="Ruhfel B."/>
            <person name="Scott R."/>
            <person name="Sitter C."/>
            <person name="Smallwood M."/>
            <person name="Stewart E."/>
            <person name="Strong R."/>
            <person name="Suh E."/>
            <person name="Thomas R."/>
            <person name="Tint N.N."/>
            <person name="Tse S."/>
            <person name="Vech C."/>
            <person name="Wang G."/>
            <person name="Wetter J."/>
            <person name="Williams S."/>
            <person name="Williams M."/>
            <person name="Windsor S."/>
            <person name="Winn-Deen E."/>
            <person name="Wolfe K."/>
            <person name="Zaveri J."/>
            <person name="Zaveri K."/>
            <person name="Abril J.F."/>
            <person name="Guigo R."/>
            <person name="Campbell M.J."/>
            <person name="Sjolander K.V."/>
            <person name="Karlak B."/>
            <person name="Kejariwal A."/>
            <person name="Mi H."/>
            <person name="Lazareva B."/>
            <person name="Hatton T."/>
            <person name="Narechania A."/>
            <person name="Diemer K."/>
            <person name="Muruganujan A."/>
            <person name="Guo N."/>
            <person name="Sato S."/>
            <person name="Bafna V."/>
            <person name="Istrail S."/>
            <person name="Lippert R."/>
            <person name="Schwartz R."/>
            <person name="Walenz B."/>
            <person name="Yooseph S."/>
            <person name="Allen D."/>
            <person name="Basu A."/>
            <person name="Baxendale J."/>
            <person name="Blick L."/>
            <person name="Caminha M."/>
            <person name="Carnes-Stine J."/>
            <person name="Caulk P."/>
            <person name="Chiang Y.H."/>
            <person name="Coyne M."/>
            <person name="Dahlke C."/>
            <person name="Mays A."/>
            <person name="Dombroski M."/>
            <person name="Donnelly M."/>
            <person name="Ely D."/>
            <person name="Esparham S."/>
            <person name="Fosler C."/>
            <person name="Gire H."/>
            <person name="Glanowski S."/>
            <person name="Glasser K."/>
            <person name="Glodek A."/>
            <person name="Gorokhov M."/>
            <person name="Graham K."/>
            <person name="Gropman B."/>
            <person name="Harris M."/>
            <person name="Heil J."/>
            <person name="Henderson S."/>
            <person name="Hoover J."/>
            <person name="Jennings D."/>
            <person name="Jordan C."/>
            <person name="Jordan J."/>
            <person name="Kasha J."/>
            <person name="Kagan L."/>
            <person name="Kraft C."/>
            <person name="Levitsky A."/>
            <person name="Lewis M."/>
            <person name="Liu X."/>
            <person name="Lopez J."/>
            <person name="Ma D."/>
            <person name="Majoros W."/>
            <person name="McDaniel J."/>
            <person name="Murphy S."/>
            <person name="Newman M."/>
            <person name="Nguyen T."/>
            <person name="Nguyen N."/>
            <person name="Nodell M."/>
            <person name="Pan S."/>
            <person name="Peck J."/>
            <person name="Peterson M."/>
            <person name="Rowe W."/>
            <person name="Sanders R."/>
            <person name="Scott J."/>
            <person name="Simpson M."/>
            <person name="Smith T."/>
            <person name="Sprague A."/>
            <person name="Stockwell T."/>
            <person name="Turner R."/>
            <person name="Venter E."/>
            <person name="Wang M."/>
            <person name="Wen M."/>
            <person name="Wu D."/>
            <person name="Wu M."/>
            <person name="Xia A."/>
            <person name="Zandieh A."/>
            <person name="Zhu X."/>
        </authorList>
    </citation>
    <scope>NUCLEOTIDE SEQUENCE</scope>
</reference>
<protein>
    <submittedName>
        <fullName evidence="2">HCG2043231</fullName>
    </submittedName>
    <submittedName>
        <fullName evidence="1">J2 protein</fullName>
    </submittedName>
</protein>
<evidence type="ECO:0000313" key="2">
    <source>
        <dbReference type="EMBL" id="EAW59546.1"/>
    </source>
</evidence>
<dbReference type="EMBL" id="CH471095">
    <property type="protein sequence ID" value="EAW59546.1"/>
    <property type="molecule type" value="Genomic_DNA"/>
</dbReference>
<accession>A0M8R0</accession>
<gene>
    <name evidence="1" type="primary">J2</name>
    <name evidence="2" type="ORF">hCG_2043231</name>
</gene>
<feature type="non-terminal residue" evidence="1">
    <location>
        <position position="1"/>
    </location>
</feature>
<evidence type="ECO:0000313" key="1">
    <source>
        <dbReference type="EMBL" id="BAA20025.1"/>
    </source>
</evidence>
<reference evidence="1" key="1">
    <citation type="journal article" date="1997" name="Genome Res.">
        <title>One-megabase sequence analysis of the human immunoglobulin lambda gene locus.</title>
        <authorList>
            <person name="Kawasaki K."/>
            <person name="Minoshima S."/>
            <person name="Mine E."/>
            <person name="Shibuya K."/>
            <person name="Shintani A."/>
            <person name="Schmeits J.L."/>
            <person name="Wang J."/>
            <person name="Shimizu N."/>
        </authorList>
    </citation>
    <scope>NUCLEOTIDE SEQUENCE</scope>
</reference>
<organism evidence="1">
    <name type="scientific">Homo sapiens</name>
    <name type="common">Human</name>
    <dbReference type="NCBI Taxonomy" id="9606"/>
    <lineage>
        <taxon>Eukaryota</taxon>
        <taxon>Metazoa</taxon>
        <taxon>Chordata</taxon>
        <taxon>Craniata</taxon>
        <taxon>Vertebrata</taxon>
        <taxon>Euteleostomi</taxon>
        <taxon>Mammalia</taxon>
        <taxon>Eutheria</taxon>
        <taxon>Euarchontoglires</taxon>
        <taxon>Primates</taxon>
        <taxon>Haplorrhini</taxon>
        <taxon>Catarrhini</taxon>
        <taxon>Hominidae</taxon>
        <taxon>Homo</taxon>
    </lineage>
</organism>
<reference evidence="2" key="3">
    <citation type="submission" date="2005-07" db="EMBL/GenBank/DDBJ databases">
        <authorList>
            <person name="Mural R.J."/>
            <person name="Istrail S."/>
            <person name="Sutton G."/>
            <person name="Florea L."/>
            <person name="Halpern A.L."/>
            <person name="Mobarry C.M."/>
            <person name="Lippert R."/>
            <person name="Walenz B."/>
            <person name="Shatkay H."/>
            <person name="Dew I."/>
            <person name="Miller J.R."/>
            <person name="Flanigan M.J."/>
            <person name="Edwards N.J."/>
            <person name="Bolanos R."/>
            <person name="Fasulo D."/>
            <person name="Halldorsson B.V."/>
            <person name="Hannenhalli S."/>
            <person name="Turner R."/>
            <person name="Yooseph S."/>
            <person name="Lu F."/>
            <person name="Nusskern D.R."/>
            <person name="Shue B.C."/>
            <person name="Zheng X.H."/>
            <person name="Zhong F."/>
            <person name="Delcher A.L."/>
            <person name="Huson D.H."/>
            <person name="Kravitz S.A."/>
            <person name="Mouchard L."/>
            <person name="Reinert K."/>
            <person name="Remington K.A."/>
            <person name="Clark A.G."/>
            <person name="Waterman M.S."/>
            <person name="Eichler E.E."/>
            <person name="Adams M.D."/>
            <person name="Hunkapiller M.W."/>
            <person name="Myers E.W."/>
            <person name="Venter J.C."/>
        </authorList>
    </citation>
    <scope>NUCLEOTIDE SEQUENCE</scope>
</reference>
<feature type="non-terminal residue" evidence="1">
    <location>
        <position position="12"/>
    </location>
</feature>
<proteinExistence type="predicted"/>
<name>A0M8R0_HUMAN</name>
<dbReference type="EMBL" id="D87023">
    <property type="protein sequence ID" value="BAA20025.1"/>
    <property type="molecule type" value="Genomic_DNA"/>
</dbReference>
<sequence length="12" mass="1443">CGIRRRDQADRP</sequence>